<dbReference type="CDD" id="cd00038">
    <property type="entry name" value="CAP_ED"/>
    <property type="match status" value="1"/>
</dbReference>
<dbReference type="Gene3D" id="2.60.120.10">
    <property type="entry name" value="Jelly Rolls"/>
    <property type="match status" value="1"/>
</dbReference>
<feature type="domain" description="Cyclic nucleotide-binding" evidence="1">
    <location>
        <begin position="1"/>
        <end position="114"/>
    </location>
</feature>
<evidence type="ECO:0000259" key="1">
    <source>
        <dbReference type="PROSITE" id="PS50042"/>
    </source>
</evidence>
<dbReference type="InterPro" id="IPR014710">
    <property type="entry name" value="RmlC-like_jellyroll"/>
</dbReference>
<name>A0A1J7CEX3_FLAJO</name>
<organism evidence="2 3">
    <name type="scientific">Flavobacterium johnsoniae</name>
    <name type="common">Cytophaga johnsonae</name>
    <dbReference type="NCBI Taxonomy" id="986"/>
    <lineage>
        <taxon>Bacteria</taxon>
        <taxon>Pseudomonadati</taxon>
        <taxon>Bacteroidota</taxon>
        <taxon>Flavobacteriia</taxon>
        <taxon>Flavobacteriales</taxon>
        <taxon>Flavobacteriaceae</taxon>
        <taxon>Flavobacterium</taxon>
    </lineage>
</organism>
<dbReference type="EMBL" id="MLFK01000010">
    <property type="protein sequence ID" value="OIV40064.1"/>
    <property type="molecule type" value="Genomic_DNA"/>
</dbReference>
<proteinExistence type="predicted"/>
<dbReference type="RefSeq" id="WP_071638190.1">
    <property type="nucleotide sequence ID" value="NZ_MLFK01000010.1"/>
</dbReference>
<dbReference type="InterPro" id="IPR000595">
    <property type="entry name" value="cNMP-bd_dom"/>
</dbReference>
<dbReference type="SUPFAM" id="SSF51206">
    <property type="entry name" value="cAMP-binding domain-like"/>
    <property type="match status" value="1"/>
</dbReference>
<dbReference type="Proteomes" id="UP000182826">
    <property type="component" value="Unassembled WGS sequence"/>
</dbReference>
<evidence type="ECO:0000313" key="3">
    <source>
        <dbReference type="Proteomes" id="UP000182826"/>
    </source>
</evidence>
<keyword evidence="3" id="KW-1185">Reference proteome</keyword>
<accession>A0A1J7CEX3</accession>
<sequence>MLTPLQKYLVEKITLSEEELLLIDSVSILKKIRKKQFLFEAGEVWKYNAFVCRGLVKTFSVDKNGKEHIINFSPENYWFGDRDSLTNNTPSKFNIDAIEDSEIILIKKEDFEMLCHKIPSLNNLVNTILQKSFVVSQKRIHDSISLAAEEKYQNFLDSHPSLINRIPQHMIGAYLGITPETITRIRRNSNK</sequence>
<evidence type="ECO:0000313" key="2">
    <source>
        <dbReference type="EMBL" id="OIV40064.1"/>
    </source>
</evidence>
<comment type="caution">
    <text evidence="2">The sequence shown here is derived from an EMBL/GenBank/DDBJ whole genome shotgun (WGS) entry which is preliminary data.</text>
</comment>
<protein>
    <submittedName>
        <fullName evidence="2">Cyclic nucleotide-binding protein</fullName>
    </submittedName>
</protein>
<reference evidence="2 3" key="1">
    <citation type="submission" date="2016-10" db="EMBL/GenBank/DDBJ databases">
        <title>Draft Genome Sequence of Rhizobacteria Flavobacterium johnsoniae CI04.</title>
        <authorList>
            <person name="Bravo J.I."/>
            <person name="Lozano G.L."/>
            <person name="Handelsman J."/>
        </authorList>
    </citation>
    <scope>NUCLEOTIDE SEQUENCE [LARGE SCALE GENOMIC DNA]</scope>
    <source>
        <strain evidence="2 3">CI04</strain>
    </source>
</reference>
<dbReference type="Pfam" id="PF00027">
    <property type="entry name" value="cNMP_binding"/>
    <property type="match status" value="1"/>
</dbReference>
<dbReference type="OrthoDB" id="1092431at2"/>
<gene>
    <name evidence="2" type="ORF">BKM63_19090</name>
</gene>
<dbReference type="InterPro" id="IPR018490">
    <property type="entry name" value="cNMP-bd_dom_sf"/>
</dbReference>
<dbReference type="AlphaFoldDB" id="A0A1J7CEX3"/>
<dbReference type="PROSITE" id="PS50042">
    <property type="entry name" value="CNMP_BINDING_3"/>
    <property type="match status" value="1"/>
</dbReference>